<organism evidence="2">
    <name type="scientific">marine metagenome</name>
    <dbReference type="NCBI Taxonomy" id="408172"/>
    <lineage>
        <taxon>unclassified sequences</taxon>
        <taxon>metagenomes</taxon>
        <taxon>ecological metagenomes</taxon>
    </lineage>
</organism>
<gene>
    <name evidence="2" type="ORF">METZ01_LOCUS296231</name>
</gene>
<proteinExistence type="predicted"/>
<evidence type="ECO:0000256" key="1">
    <source>
        <dbReference type="SAM" id="Phobius"/>
    </source>
</evidence>
<evidence type="ECO:0000313" key="2">
    <source>
        <dbReference type="EMBL" id="SVC43377.1"/>
    </source>
</evidence>
<sequence length="284" mass="32351">MGKTGEQLSVASPLPRPQPFFVILRRFIVFILVGLLIGPADVHAWDYLRHRFVNQLALASLPKNFPAFVRTVSNTERILFLGGEPDRWRNQRDRALRHLNSPDHYLDIEDLAPYQLKPAQLSHFRYEYVEQMAAARVRLKLPLPNENADRIKGHPGFLPWAINENYLKLVSAFSYLKVFEEMGTPQEIANARANVVYRMGVLSHFVGDASQPLHTTRHYNGWVGDNPKDYTVSRRFHAWIDGGFLEAIGGHDEKALLAKVRPAKRLATPESTDDASGRFQAVMQ</sequence>
<dbReference type="AlphaFoldDB" id="A0A382M6R2"/>
<name>A0A382M6R2_9ZZZZ</name>
<keyword evidence="1" id="KW-0812">Transmembrane</keyword>
<evidence type="ECO:0008006" key="3">
    <source>
        <dbReference type="Google" id="ProtNLM"/>
    </source>
</evidence>
<dbReference type="InterPro" id="IPR008947">
    <property type="entry name" value="PLipase_C/P1_nuclease_dom_sf"/>
</dbReference>
<protein>
    <recommendedName>
        <fullName evidence="3">S1/P1 Nuclease</fullName>
    </recommendedName>
</protein>
<feature type="transmembrane region" description="Helical" evidence="1">
    <location>
        <begin position="20"/>
        <end position="42"/>
    </location>
</feature>
<accession>A0A382M6R2</accession>
<feature type="non-terminal residue" evidence="2">
    <location>
        <position position="284"/>
    </location>
</feature>
<dbReference type="EMBL" id="UINC01090976">
    <property type="protein sequence ID" value="SVC43377.1"/>
    <property type="molecule type" value="Genomic_DNA"/>
</dbReference>
<keyword evidence="1" id="KW-0472">Membrane</keyword>
<keyword evidence="1" id="KW-1133">Transmembrane helix</keyword>
<reference evidence="2" key="1">
    <citation type="submission" date="2018-05" db="EMBL/GenBank/DDBJ databases">
        <authorList>
            <person name="Lanie J.A."/>
            <person name="Ng W.-L."/>
            <person name="Kazmierczak K.M."/>
            <person name="Andrzejewski T.M."/>
            <person name="Davidsen T.M."/>
            <person name="Wayne K.J."/>
            <person name="Tettelin H."/>
            <person name="Glass J.I."/>
            <person name="Rusch D."/>
            <person name="Podicherti R."/>
            <person name="Tsui H.-C.T."/>
            <person name="Winkler M.E."/>
        </authorList>
    </citation>
    <scope>NUCLEOTIDE SEQUENCE</scope>
</reference>
<dbReference type="GO" id="GO:0016788">
    <property type="term" value="F:hydrolase activity, acting on ester bonds"/>
    <property type="evidence" value="ECO:0007669"/>
    <property type="project" value="InterPro"/>
</dbReference>
<dbReference type="SUPFAM" id="SSF48537">
    <property type="entry name" value="Phospholipase C/P1 nuclease"/>
    <property type="match status" value="1"/>
</dbReference>
<dbReference type="Gene3D" id="1.10.575.10">
    <property type="entry name" value="P1 Nuclease"/>
    <property type="match status" value="1"/>
</dbReference>